<evidence type="ECO:0000313" key="2">
    <source>
        <dbReference type="Ensembl" id="ENSMPUP00000008419.1"/>
    </source>
</evidence>
<sequence length="116" mass="12519">MAPSVSQNKFISAKRTSVEKDMRIWENRALALSPAADSPARLPDASSVHPSVPRERHDASEPVSSPLSDQRAVESIFGVSASRALGRHHLPRAPPPGQNGNDLCRSGRSVWETGQT</sequence>
<reference evidence="2" key="1">
    <citation type="submission" date="2024-06" db="UniProtKB">
        <authorList>
            <consortium name="Ensembl"/>
        </authorList>
    </citation>
    <scope>IDENTIFICATION</scope>
</reference>
<dbReference type="Ensembl" id="ENSMPUT00000008554.1">
    <property type="protein sequence ID" value="ENSMPUP00000008419.1"/>
    <property type="gene ID" value="ENSMPUG00000008483.1"/>
</dbReference>
<dbReference type="AlphaFoldDB" id="M3YAR2"/>
<dbReference type="InParanoid" id="M3YAR2"/>
<feature type="compositionally biased region" description="Low complexity" evidence="1">
    <location>
        <begin position="33"/>
        <end position="47"/>
    </location>
</feature>
<accession>M3YAR2</accession>
<name>M3YAR2_MUSPF</name>
<dbReference type="EMBL" id="AEYP01055282">
    <property type="status" value="NOT_ANNOTATED_CDS"/>
    <property type="molecule type" value="Genomic_DNA"/>
</dbReference>
<dbReference type="EMBL" id="AEYP01055283">
    <property type="status" value="NOT_ANNOTATED_CDS"/>
    <property type="molecule type" value="Genomic_DNA"/>
</dbReference>
<organism evidence="2">
    <name type="scientific">Mustela putorius furo</name>
    <name type="common">European domestic ferret</name>
    <name type="synonym">Mustela furo</name>
    <dbReference type="NCBI Taxonomy" id="9669"/>
    <lineage>
        <taxon>Eukaryota</taxon>
        <taxon>Metazoa</taxon>
        <taxon>Chordata</taxon>
        <taxon>Craniata</taxon>
        <taxon>Vertebrata</taxon>
        <taxon>Euteleostomi</taxon>
        <taxon>Mammalia</taxon>
        <taxon>Eutheria</taxon>
        <taxon>Laurasiatheria</taxon>
        <taxon>Carnivora</taxon>
        <taxon>Caniformia</taxon>
        <taxon>Musteloidea</taxon>
        <taxon>Mustelidae</taxon>
        <taxon>Mustelinae</taxon>
        <taxon>Mustela</taxon>
    </lineage>
</organism>
<evidence type="ECO:0000256" key="1">
    <source>
        <dbReference type="SAM" id="MobiDB-lite"/>
    </source>
</evidence>
<protein>
    <submittedName>
        <fullName evidence="2">Uncharacterized protein</fullName>
    </submittedName>
</protein>
<proteinExistence type="predicted"/>
<feature type="region of interest" description="Disordered" evidence="1">
    <location>
        <begin position="33"/>
        <end position="72"/>
    </location>
</feature>
<dbReference type="HOGENOM" id="CLU_2096091_0_0_1"/>
<feature type="region of interest" description="Disordered" evidence="1">
    <location>
        <begin position="86"/>
        <end position="116"/>
    </location>
</feature>